<sequence length="402" mass="43619">MFAWCAALRAQQHDVDGLQVREQGQVGEGGFSTIWRVHLVADRGPDDERLPTTMALKKTICQDEERLDLARNEVELLKRASSEGRHAGREFLVQYFSHKELACQKGGNAMTEVQLLMEWCGGGSLLSRILGPETVAIARCPNMPEAEGLDCNWHSYEEVGMSSRALAEGLREVVDGMGPSVILGLLSAVSEEWFLTDFACTLAGLPLVTMHRSTDEKTLAQILEQTKMSVLILSQHLRPVLLGAQRLIPSPLRRVIWIEDAPDPYGRWRAASVALAPAPDAPGGGAWRSERWSAVLARGAAAPLGAAVRREEGFVLKLLPSSGSTGKPKLVPVTEKMLFQGGTAAVQCSVEVVVYAYEAFRQSHQVLLQGGRIGAFSGRLGDGLLRDAHTLRPTAFAAPPAV</sequence>
<dbReference type="InterPro" id="IPR000873">
    <property type="entry name" value="AMP-dep_synth/lig_dom"/>
</dbReference>
<dbReference type="Proteomes" id="UP001642484">
    <property type="component" value="Unassembled WGS sequence"/>
</dbReference>
<evidence type="ECO:0000256" key="3">
    <source>
        <dbReference type="PROSITE-ProRule" id="PRU10141"/>
    </source>
</evidence>
<proteinExistence type="predicted"/>
<dbReference type="Gene3D" id="3.30.200.20">
    <property type="entry name" value="Phosphorylase Kinase, domain 1"/>
    <property type="match status" value="1"/>
</dbReference>
<evidence type="ECO:0000313" key="5">
    <source>
        <dbReference type="EMBL" id="CAK9032726.1"/>
    </source>
</evidence>
<dbReference type="PANTHER" id="PTHR43272:SF33">
    <property type="entry name" value="AMP-BINDING DOMAIN-CONTAINING PROTEIN-RELATED"/>
    <property type="match status" value="1"/>
</dbReference>
<accession>A0ABP0L0P7</accession>
<dbReference type="InterPro" id="IPR011009">
    <property type="entry name" value="Kinase-like_dom_sf"/>
</dbReference>
<evidence type="ECO:0000259" key="4">
    <source>
        <dbReference type="Pfam" id="PF00501"/>
    </source>
</evidence>
<feature type="binding site" evidence="3">
    <location>
        <position position="57"/>
    </location>
    <ligand>
        <name>ATP</name>
        <dbReference type="ChEBI" id="CHEBI:30616"/>
    </ligand>
</feature>
<dbReference type="Pfam" id="PF00501">
    <property type="entry name" value="AMP-binding"/>
    <property type="match status" value="1"/>
</dbReference>
<keyword evidence="1 3" id="KW-0547">Nucleotide-binding</keyword>
<dbReference type="InterPro" id="IPR042099">
    <property type="entry name" value="ANL_N_sf"/>
</dbReference>
<dbReference type="SUPFAM" id="SSF56112">
    <property type="entry name" value="Protein kinase-like (PK-like)"/>
    <property type="match status" value="1"/>
</dbReference>
<dbReference type="InterPro" id="IPR017441">
    <property type="entry name" value="Protein_kinase_ATP_BS"/>
</dbReference>
<dbReference type="PROSITE" id="PS00107">
    <property type="entry name" value="PROTEIN_KINASE_ATP"/>
    <property type="match status" value="1"/>
</dbReference>
<organism evidence="5 6">
    <name type="scientific">Durusdinium trenchii</name>
    <dbReference type="NCBI Taxonomy" id="1381693"/>
    <lineage>
        <taxon>Eukaryota</taxon>
        <taxon>Sar</taxon>
        <taxon>Alveolata</taxon>
        <taxon>Dinophyceae</taxon>
        <taxon>Suessiales</taxon>
        <taxon>Symbiodiniaceae</taxon>
        <taxon>Durusdinium</taxon>
    </lineage>
</organism>
<gene>
    <name evidence="5" type="ORF">CCMP2556_LOCUS18783</name>
</gene>
<dbReference type="SUPFAM" id="SSF56801">
    <property type="entry name" value="Acetyl-CoA synthetase-like"/>
    <property type="match status" value="1"/>
</dbReference>
<evidence type="ECO:0000256" key="2">
    <source>
        <dbReference type="ARBA" id="ARBA00022840"/>
    </source>
</evidence>
<dbReference type="Gene3D" id="3.40.50.12780">
    <property type="entry name" value="N-terminal domain of ligase-like"/>
    <property type="match status" value="1"/>
</dbReference>
<reference evidence="5 6" key="1">
    <citation type="submission" date="2024-02" db="EMBL/GenBank/DDBJ databases">
        <authorList>
            <person name="Chen Y."/>
            <person name="Shah S."/>
            <person name="Dougan E. K."/>
            <person name="Thang M."/>
            <person name="Chan C."/>
        </authorList>
    </citation>
    <scope>NUCLEOTIDE SEQUENCE [LARGE SCALE GENOMIC DNA]</scope>
</reference>
<protein>
    <recommendedName>
        <fullName evidence="4">AMP-dependent synthetase/ligase domain-containing protein</fullName>
    </recommendedName>
</protein>
<keyword evidence="2 3" id="KW-0067">ATP-binding</keyword>
<evidence type="ECO:0000256" key="1">
    <source>
        <dbReference type="ARBA" id="ARBA00022741"/>
    </source>
</evidence>
<name>A0ABP0L0P7_9DINO</name>
<evidence type="ECO:0000313" key="6">
    <source>
        <dbReference type="Proteomes" id="UP001642484"/>
    </source>
</evidence>
<dbReference type="InterPro" id="IPR020845">
    <property type="entry name" value="AMP-binding_CS"/>
</dbReference>
<dbReference type="PANTHER" id="PTHR43272">
    <property type="entry name" value="LONG-CHAIN-FATTY-ACID--COA LIGASE"/>
    <property type="match status" value="1"/>
</dbReference>
<dbReference type="EMBL" id="CAXAMN010010779">
    <property type="protein sequence ID" value="CAK9032726.1"/>
    <property type="molecule type" value="Genomic_DNA"/>
</dbReference>
<dbReference type="PROSITE" id="PS00455">
    <property type="entry name" value="AMP_BINDING"/>
    <property type="match status" value="1"/>
</dbReference>
<keyword evidence="6" id="KW-1185">Reference proteome</keyword>
<comment type="caution">
    <text evidence="5">The sequence shown here is derived from an EMBL/GenBank/DDBJ whole genome shotgun (WGS) entry which is preliminary data.</text>
</comment>
<feature type="domain" description="AMP-dependent synthetase/ligase" evidence="4">
    <location>
        <begin position="150"/>
        <end position="402"/>
    </location>
</feature>